<dbReference type="RefSeq" id="WP_344910414.1">
    <property type="nucleotide sequence ID" value="NZ_BAAAYO010000009.1"/>
</dbReference>
<comment type="caution">
    <text evidence="1">The sequence shown here is derived from an EMBL/GenBank/DDBJ whole genome shotgun (WGS) entry which is preliminary data.</text>
</comment>
<evidence type="ECO:0000313" key="1">
    <source>
        <dbReference type="EMBL" id="MFB9756239.1"/>
    </source>
</evidence>
<evidence type="ECO:0000313" key="2">
    <source>
        <dbReference type="Proteomes" id="UP001589619"/>
    </source>
</evidence>
<sequence>MISFNLYLERREDVIKPQQTSGEKVGISQWSAIVLETLRAGSLSDERILALLREGDVDSLPSLPDKLNYDELLELARTDWETVRSAVSEGYRIKYNTIYGIRTLLKLKYEAEANLVYEQGEGYLDQIRLTDAQLEEFRSSLSAYWSITDQEPPADGRRLVRIELGKINGNPE</sequence>
<gene>
    <name evidence="1" type="ORF">ACFFNY_32075</name>
</gene>
<organism evidence="1 2">
    <name type="scientific">Paenibacillus hodogayensis</name>
    <dbReference type="NCBI Taxonomy" id="279208"/>
    <lineage>
        <taxon>Bacteria</taxon>
        <taxon>Bacillati</taxon>
        <taxon>Bacillota</taxon>
        <taxon>Bacilli</taxon>
        <taxon>Bacillales</taxon>
        <taxon>Paenibacillaceae</taxon>
        <taxon>Paenibacillus</taxon>
    </lineage>
</organism>
<reference evidence="1 2" key="1">
    <citation type="submission" date="2024-09" db="EMBL/GenBank/DDBJ databases">
        <authorList>
            <person name="Sun Q."/>
            <person name="Mori K."/>
        </authorList>
    </citation>
    <scope>NUCLEOTIDE SEQUENCE [LARGE SCALE GENOMIC DNA]</scope>
    <source>
        <strain evidence="1 2">JCM 12520</strain>
    </source>
</reference>
<accession>A0ABV5W6P3</accession>
<keyword evidence="2" id="KW-1185">Reference proteome</keyword>
<name>A0ABV5W6P3_9BACL</name>
<dbReference type="Proteomes" id="UP001589619">
    <property type="component" value="Unassembled WGS sequence"/>
</dbReference>
<dbReference type="EMBL" id="JBHMAG010000021">
    <property type="protein sequence ID" value="MFB9756239.1"/>
    <property type="molecule type" value="Genomic_DNA"/>
</dbReference>
<protein>
    <submittedName>
        <fullName evidence="1">Uncharacterized protein</fullName>
    </submittedName>
</protein>
<proteinExistence type="predicted"/>